<dbReference type="GO" id="GO:0015171">
    <property type="term" value="F:amino acid transmembrane transporter activity"/>
    <property type="evidence" value="ECO:0007669"/>
    <property type="project" value="TreeGrafter"/>
</dbReference>
<dbReference type="KEGG" id="hch:HCH_05471"/>
<reference evidence="6 7" key="1">
    <citation type="journal article" date="2005" name="Nucleic Acids Res.">
        <title>Genomic blueprint of Hahella chejuensis, a marine microbe producing an algicidal agent.</title>
        <authorList>
            <person name="Jeong H."/>
            <person name="Yim J.H."/>
            <person name="Lee C."/>
            <person name="Choi S.-H."/>
            <person name="Park Y.K."/>
            <person name="Yoon S.H."/>
            <person name="Hur C.-G."/>
            <person name="Kang H.-Y."/>
            <person name="Kim D."/>
            <person name="Lee H.H."/>
            <person name="Park K.H."/>
            <person name="Park S.-H."/>
            <person name="Park H.-S."/>
            <person name="Lee H.K."/>
            <person name="Oh T.K."/>
            <person name="Kim J.F."/>
        </authorList>
    </citation>
    <scope>NUCLEOTIDE SEQUENCE [LARGE SCALE GENOMIC DNA]</scope>
    <source>
        <strain evidence="6 7">KCTC 2396</strain>
    </source>
</reference>
<evidence type="ECO:0000256" key="1">
    <source>
        <dbReference type="ARBA" id="ARBA00004651"/>
    </source>
</evidence>
<evidence type="ECO:0000256" key="2">
    <source>
        <dbReference type="ARBA" id="ARBA00022475"/>
    </source>
</evidence>
<name>Q2SB40_HAHCH</name>
<sequence>MGLDVWLMFSLAYLVTTLSPGPNVLLVVKNSFQYGWQSAFVTVLGNLSCQFVIVCLVAIGVGELLEQLPIWFTVMKVLGGAYLIYLGFKSLRADGRSNLSLPDKTGRQTQFSSRKRYTEAFLVSASNPKTLIFLSAFLPQFINAERSHLEQFGVMYVSICVIVACVHLGYAMLMSRVGQRFLARDIERKISKVSGGLFITMGGGVLLSQRG</sequence>
<keyword evidence="4" id="KW-1133">Transmembrane helix</keyword>
<keyword evidence="2" id="KW-1003">Cell membrane</keyword>
<evidence type="ECO:0000256" key="4">
    <source>
        <dbReference type="ARBA" id="ARBA00022989"/>
    </source>
</evidence>
<gene>
    <name evidence="6" type="ordered locus">HCH_05471</name>
</gene>
<dbReference type="OrthoDB" id="9804822at2"/>
<dbReference type="PANTHER" id="PTHR30086">
    <property type="entry name" value="ARGININE EXPORTER PROTEIN ARGO"/>
    <property type="match status" value="1"/>
</dbReference>
<dbReference type="InterPro" id="IPR001123">
    <property type="entry name" value="LeuE-type"/>
</dbReference>
<dbReference type="Pfam" id="PF01810">
    <property type="entry name" value="LysE"/>
    <property type="match status" value="1"/>
</dbReference>
<dbReference type="AlphaFoldDB" id="Q2SB40"/>
<dbReference type="EMBL" id="CP000155">
    <property type="protein sequence ID" value="ABC32134.1"/>
    <property type="molecule type" value="Genomic_DNA"/>
</dbReference>
<organism evidence="6 7">
    <name type="scientific">Hahella chejuensis (strain KCTC 2396)</name>
    <dbReference type="NCBI Taxonomy" id="349521"/>
    <lineage>
        <taxon>Bacteria</taxon>
        <taxon>Pseudomonadati</taxon>
        <taxon>Pseudomonadota</taxon>
        <taxon>Gammaproteobacteria</taxon>
        <taxon>Oceanospirillales</taxon>
        <taxon>Hahellaceae</taxon>
        <taxon>Hahella</taxon>
    </lineage>
</organism>
<dbReference type="eggNOG" id="COG1280">
    <property type="taxonomic scope" value="Bacteria"/>
</dbReference>
<evidence type="ECO:0000256" key="3">
    <source>
        <dbReference type="ARBA" id="ARBA00022692"/>
    </source>
</evidence>
<dbReference type="PIRSF" id="PIRSF006324">
    <property type="entry name" value="LeuE"/>
    <property type="match status" value="1"/>
</dbReference>
<keyword evidence="3" id="KW-0812">Transmembrane</keyword>
<keyword evidence="5" id="KW-0472">Membrane</keyword>
<proteinExistence type="predicted"/>
<dbReference type="GO" id="GO:0005886">
    <property type="term" value="C:plasma membrane"/>
    <property type="evidence" value="ECO:0007669"/>
    <property type="project" value="UniProtKB-SubCell"/>
</dbReference>
<evidence type="ECO:0000313" key="6">
    <source>
        <dbReference type="EMBL" id="ABC32134.1"/>
    </source>
</evidence>
<dbReference type="HOGENOM" id="CLU_079569_2_3_6"/>
<dbReference type="Proteomes" id="UP000000238">
    <property type="component" value="Chromosome"/>
</dbReference>
<evidence type="ECO:0000313" key="7">
    <source>
        <dbReference type="Proteomes" id="UP000000238"/>
    </source>
</evidence>
<protein>
    <submittedName>
        <fullName evidence="6">Putative threonine efflux protein</fullName>
    </submittedName>
</protein>
<accession>Q2SB40</accession>
<comment type="subcellular location">
    <subcellularLocation>
        <location evidence="1">Cell membrane</location>
        <topology evidence="1">Multi-pass membrane protein</topology>
    </subcellularLocation>
</comment>
<dbReference type="PANTHER" id="PTHR30086:SF20">
    <property type="entry name" value="ARGININE EXPORTER PROTEIN ARGO-RELATED"/>
    <property type="match status" value="1"/>
</dbReference>
<keyword evidence="7" id="KW-1185">Reference proteome</keyword>
<evidence type="ECO:0000256" key="5">
    <source>
        <dbReference type="ARBA" id="ARBA00023136"/>
    </source>
</evidence>